<sequence length="43" mass="4727">MAKSTSVITPITVTVILNNIMPKSDETHTDMANDDDSNYNTNN</sequence>
<name>A0A9N9JDD0_9GLOM</name>
<dbReference type="AlphaFoldDB" id="A0A9N9JDD0"/>
<evidence type="ECO:0000313" key="3">
    <source>
        <dbReference type="Proteomes" id="UP000789759"/>
    </source>
</evidence>
<dbReference type="Proteomes" id="UP000789759">
    <property type="component" value="Unassembled WGS sequence"/>
</dbReference>
<accession>A0A9N9JDD0</accession>
<feature type="non-terminal residue" evidence="2">
    <location>
        <position position="43"/>
    </location>
</feature>
<dbReference type="EMBL" id="CAJVQA010022949">
    <property type="protein sequence ID" value="CAG8776257.1"/>
    <property type="molecule type" value="Genomic_DNA"/>
</dbReference>
<evidence type="ECO:0000313" key="2">
    <source>
        <dbReference type="EMBL" id="CAG8776257.1"/>
    </source>
</evidence>
<comment type="caution">
    <text evidence="2">The sequence shown here is derived from an EMBL/GenBank/DDBJ whole genome shotgun (WGS) entry which is preliminary data.</text>
</comment>
<organism evidence="2 3">
    <name type="scientific">Cetraspora pellucida</name>
    <dbReference type="NCBI Taxonomy" id="1433469"/>
    <lineage>
        <taxon>Eukaryota</taxon>
        <taxon>Fungi</taxon>
        <taxon>Fungi incertae sedis</taxon>
        <taxon>Mucoromycota</taxon>
        <taxon>Glomeromycotina</taxon>
        <taxon>Glomeromycetes</taxon>
        <taxon>Diversisporales</taxon>
        <taxon>Gigasporaceae</taxon>
        <taxon>Cetraspora</taxon>
    </lineage>
</organism>
<feature type="region of interest" description="Disordered" evidence="1">
    <location>
        <begin position="22"/>
        <end position="43"/>
    </location>
</feature>
<evidence type="ECO:0000256" key="1">
    <source>
        <dbReference type="SAM" id="MobiDB-lite"/>
    </source>
</evidence>
<keyword evidence="3" id="KW-1185">Reference proteome</keyword>
<protein>
    <submittedName>
        <fullName evidence="2">3521_t:CDS:1</fullName>
    </submittedName>
</protein>
<reference evidence="2" key="1">
    <citation type="submission" date="2021-06" db="EMBL/GenBank/DDBJ databases">
        <authorList>
            <person name="Kallberg Y."/>
            <person name="Tangrot J."/>
            <person name="Rosling A."/>
        </authorList>
    </citation>
    <scope>NUCLEOTIDE SEQUENCE</scope>
    <source>
        <strain evidence="2">FL966</strain>
    </source>
</reference>
<gene>
    <name evidence="2" type="ORF">CPELLU_LOCUS16134</name>
</gene>
<proteinExistence type="predicted"/>